<dbReference type="SMART" id="SM00194">
    <property type="entry name" value="PTPc"/>
    <property type="match status" value="1"/>
</dbReference>
<evidence type="ECO:0000256" key="7">
    <source>
        <dbReference type="ARBA" id="ARBA00022912"/>
    </source>
</evidence>
<dbReference type="CDD" id="cd00063">
    <property type="entry name" value="FN3"/>
    <property type="match status" value="1"/>
</dbReference>
<dbReference type="SMART" id="SM00060">
    <property type="entry name" value="FN3"/>
    <property type="match status" value="3"/>
</dbReference>
<dbReference type="InterPro" id="IPR013783">
    <property type="entry name" value="Ig-like_fold"/>
</dbReference>
<evidence type="ECO:0000259" key="14">
    <source>
        <dbReference type="PROSITE" id="PS50055"/>
    </source>
</evidence>
<keyword evidence="9 12" id="KW-0472">Membrane</keyword>
<dbReference type="PANTHER" id="PTHR46957">
    <property type="entry name" value="CYTOKINE RECEPTOR"/>
    <property type="match status" value="1"/>
</dbReference>
<dbReference type="Pfam" id="PF00041">
    <property type="entry name" value="fn3"/>
    <property type="match status" value="1"/>
</dbReference>
<dbReference type="EnsemblMetazoa" id="XM_014393903.2">
    <property type="protein sequence ID" value="XP_014249389.1"/>
    <property type="gene ID" value="LOC106666609"/>
</dbReference>
<dbReference type="PROSITE" id="PS50853">
    <property type="entry name" value="FN3"/>
    <property type="match status" value="1"/>
</dbReference>
<evidence type="ECO:0000256" key="13">
    <source>
        <dbReference type="SAM" id="SignalP"/>
    </source>
</evidence>
<feature type="signal peptide" evidence="13">
    <location>
        <begin position="1"/>
        <end position="20"/>
    </location>
</feature>
<dbReference type="InterPro" id="IPR016130">
    <property type="entry name" value="Tyr_Pase_AS"/>
</dbReference>
<keyword evidence="4 13" id="KW-0732">Signal</keyword>
<comment type="subcellular location">
    <subcellularLocation>
        <location evidence="1">Membrane</location>
        <topology evidence="1">Single-pass type I membrane protein</topology>
    </subcellularLocation>
</comment>
<evidence type="ECO:0000256" key="6">
    <source>
        <dbReference type="ARBA" id="ARBA00022801"/>
    </source>
</evidence>
<dbReference type="RefSeq" id="XP_014249389.1">
    <property type="nucleotide sequence ID" value="XM_014393903.2"/>
</dbReference>
<dbReference type="KEGG" id="clec:106666609"/>
<evidence type="ECO:0000256" key="2">
    <source>
        <dbReference type="ARBA" id="ARBA00013064"/>
    </source>
</evidence>
<dbReference type="PRINTS" id="PR00700">
    <property type="entry name" value="PRTYPHPHTASE"/>
</dbReference>
<evidence type="ECO:0000256" key="8">
    <source>
        <dbReference type="ARBA" id="ARBA00022989"/>
    </source>
</evidence>
<keyword evidence="6" id="KW-0378">Hydrolase</keyword>
<dbReference type="SMART" id="SM00404">
    <property type="entry name" value="PTPc_motif"/>
    <property type="match status" value="1"/>
</dbReference>
<feature type="domain" description="Tyrosine specific protein phosphatases" evidence="15">
    <location>
        <begin position="668"/>
        <end position="739"/>
    </location>
</feature>
<dbReference type="GO" id="GO:0004725">
    <property type="term" value="F:protein tyrosine phosphatase activity"/>
    <property type="evidence" value="ECO:0007669"/>
    <property type="project" value="UniProtKB-EC"/>
</dbReference>
<evidence type="ECO:0000259" key="15">
    <source>
        <dbReference type="PROSITE" id="PS50056"/>
    </source>
</evidence>
<keyword evidence="7" id="KW-0904">Protein phosphatase</keyword>
<dbReference type="Gene3D" id="3.90.190.10">
    <property type="entry name" value="Protein tyrosine phosphatase superfamily"/>
    <property type="match status" value="1"/>
</dbReference>
<keyword evidence="18" id="KW-1185">Reference proteome</keyword>
<evidence type="ECO:0000256" key="9">
    <source>
        <dbReference type="ARBA" id="ARBA00023136"/>
    </source>
</evidence>
<feature type="domain" description="Fibronectin type-III" evidence="16">
    <location>
        <begin position="62"/>
        <end position="164"/>
    </location>
</feature>
<dbReference type="AlphaFoldDB" id="A0A8I6RQ31"/>
<dbReference type="FunFam" id="3.90.190.10:FF:000102">
    <property type="entry name" value="Receptor-type tyrosine-protein phosphatase"/>
    <property type="match status" value="1"/>
</dbReference>
<keyword evidence="10" id="KW-0325">Glycoprotein</keyword>
<dbReference type="Pfam" id="PF00102">
    <property type="entry name" value="Y_phosphatase"/>
    <property type="match status" value="1"/>
</dbReference>
<dbReference type="InterPro" id="IPR000242">
    <property type="entry name" value="PTP_cat"/>
</dbReference>
<dbReference type="PROSITE" id="PS50055">
    <property type="entry name" value="TYR_PHOSPHATASE_PTP"/>
    <property type="match status" value="1"/>
</dbReference>
<evidence type="ECO:0000256" key="1">
    <source>
        <dbReference type="ARBA" id="ARBA00004479"/>
    </source>
</evidence>
<sequence length="758" mass="87379">MIKILYSFLILIYTQILVFSTDVDVDEDENFVVGDVNQFCLDHDDHTYLKYKTEPEKGEINPPFDLHASNITDSQFELHWRLLYGEFASYVIHVEEGNTKYPLPSYCFIPPRPPQIIIIPITSVTKYLIDSLIPYQDVTVKIAIKYPDVIGPWSDPLIVTTLSKEPSPVGNITLKFVEDRVIFSWLHPCYSYGDVVKFTISGVGHKILHERHEFTEDLIVSQVQDSYKLGVRNIKTDFDYSVTIQAFIRQIDKGGELAYYSFRGPSLIPPEPDKYLKLNPESETPTRVSIQLFEFNVENGTIIYYSVLVGEEGYINSTSSWISANKQWPQEKTWQQANEESIVKKYQATKKKWNPFKNLEGTNKNYKYIIGADGEICQKLQNNSIYCNGPLKPSTKYGVILRAFTDRGYRDSQVFYFITDAEENTYTILMAVGSVTVIGSIVAFSYIFVIRRRKQWQMERKKQNKLNIDLNGVTAELDGTEQPESHQLFDIAAVNEEYDKLQKNTKKIHHHSTCGTDEQNKEKNRYANVFPFDYNRVLLPGQPSENYINASHINGFDDVQKYIATQGPKENTAKDFWAMVASCNVSSIVMLCKTVEQKKVKCDFYYPEAGMSKLLGDYSVHCIQRHSYKTFIIRDLVLVKDGDKHNITHFQYLEWADFGVPSSVKEILKFCDLVEKSINPLDRSVPLVVHCSAGCGRTGTFIALYEMLKMKPSAISIYDIVYKLRNQKMGMVQTREQYIFLHKCLRHLKKTRANWNPM</sequence>
<evidence type="ECO:0000256" key="12">
    <source>
        <dbReference type="SAM" id="Phobius"/>
    </source>
</evidence>
<dbReference type="GO" id="GO:0048666">
    <property type="term" value="P:neuron development"/>
    <property type="evidence" value="ECO:0007669"/>
    <property type="project" value="UniProtKB-ARBA"/>
</dbReference>
<dbReference type="InterPro" id="IPR029021">
    <property type="entry name" value="Prot-tyrosine_phosphatase-like"/>
</dbReference>
<dbReference type="InterPro" id="IPR036116">
    <property type="entry name" value="FN3_sf"/>
</dbReference>
<dbReference type="InterPro" id="IPR003961">
    <property type="entry name" value="FN3_dom"/>
</dbReference>
<dbReference type="InterPro" id="IPR041201">
    <property type="entry name" value="PTPRJ_TM"/>
</dbReference>
<evidence type="ECO:0000256" key="10">
    <source>
        <dbReference type="ARBA" id="ARBA00023180"/>
    </source>
</evidence>
<dbReference type="EnsemblMetazoa" id="XM_014393901.2">
    <property type="protein sequence ID" value="XP_014249387.1"/>
    <property type="gene ID" value="LOC106666609"/>
</dbReference>
<evidence type="ECO:0000313" key="17">
    <source>
        <dbReference type="EnsemblMetazoa" id="XP_014249389.1"/>
    </source>
</evidence>
<name>A0A8I6RQ31_CIMLE</name>
<evidence type="ECO:0000313" key="18">
    <source>
        <dbReference type="Proteomes" id="UP000494040"/>
    </source>
</evidence>
<dbReference type="OMA" id="KGCTETR"/>
<accession>A0A8I6RQ31</accession>
<dbReference type="PANTHER" id="PTHR46957:SF3">
    <property type="entry name" value="CYTOKINE RECEPTOR"/>
    <property type="match status" value="1"/>
</dbReference>
<dbReference type="InterPro" id="IPR000387">
    <property type="entry name" value="Tyr_Pase_dom"/>
</dbReference>
<dbReference type="Gene3D" id="2.60.40.10">
    <property type="entry name" value="Immunoglobulins"/>
    <property type="match status" value="1"/>
</dbReference>
<evidence type="ECO:0000256" key="11">
    <source>
        <dbReference type="ARBA" id="ARBA00051722"/>
    </source>
</evidence>
<proteinExistence type="predicted"/>
<dbReference type="RefSeq" id="XP_014249387.1">
    <property type="nucleotide sequence ID" value="XM_014393901.2"/>
</dbReference>
<dbReference type="Proteomes" id="UP000494040">
    <property type="component" value="Unassembled WGS sequence"/>
</dbReference>
<evidence type="ECO:0000256" key="3">
    <source>
        <dbReference type="ARBA" id="ARBA00022692"/>
    </source>
</evidence>
<dbReference type="EC" id="3.1.3.48" evidence="2"/>
<dbReference type="GO" id="GO:0016020">
    <property type="term" value="C:membrane"/>
    <property type="evidence" value="ECO:0007669"/>
    <property type="project" value="UniProtKB-SubCell"/>
</dbReference>
<dbReference type="SUPFAM" id="SSF52799">
    <property type="entry name" value="(Phosphotyrosine protein) phosphatases II"/>
    <property type="match status" value="1"/>
</dbReference>
<feature type="domain" description="Tyrosine-protein phosphatase" evidence="14">
    <location>
        <begin position="494"/>
        <end position="748"/>
    </location>
</feature>
<comment type="catalytic activity">
    <reaction evidence="11">
        <text>O-phospho-L-tyrosyl-[protein] + H2O = L-tyrosyl-[protein] + phosphate</text>
        <dbReference type="Rhea" id="RHEA:10684"/>
        <dbReference type="Rhea" id="RHEA-COMP:10136"/>
        <dbReference type="Rhea" id="RHEA-COMP:20101"/>
        <dbReference type="ChEBI" id="CHEBI:15377"/>
        <dbReference type="ChEBI" id="CHEBI:43474"/>
        <dbReference type="ChEBI" id="CHEBI:46858"/>
        <dbReference type="ChEBI" id="CHEBI:61978"/>
        <dbReference type="EC" id="3.1.3.48"/>
    </reaction>
</comment>
<feature type="chain" id="PRO_5035103426" description="protein-tyrosine-phosphatase" evidence="13">
    <location>
        <begin position="21"/>
        <end position="758"/>
    </location>
</feature>
<dbReference type="EnsemblMetazoa" id="XM_014393902.2">
    <property type="protein sequence ID" value="XP_014249388.1"/>
    <property type="gene ID" value="LOC106666609"/>
</dbReference>
<evidence type="ECO:0000256" key="4">
    <source>
        <dbReference type="ARBA" id="ARBA00022729"/>
    </source>
</evidence>
<dbReference type="CDD" id="cd00047">
    <property type="entry name" value="PTPc"/>
    <property type="match status" value="1"/>
</dbReference>
<keyword evidence="5" id="KW-0677">Repeat</keyword>
<evidence type="ECO:0000256" key="5">
    <source>
        <dbReference type="ARBA" id="ARBA00022737"/>
    </source>
</evidence>
<dbReference type="Pfam" id="PF18861">
    <property type="entry name" value="PTP_tm"/>
    <property type="match status" value="1"/>
</dbReference>
<dbReference type="GeneID" id="106666609"/>
<dbReference type="PROSITE" id="PS00383">
    <property type="entry name" value="TYR_PHOSPHATASE_1"/>
    <property type="match status" value="1"/>
</dbReference>
<dbReference type="PROSITE" id="PS50056">
    <property type="entry name" value="TYR_PHOSPHATASE_2"/>
    <property type="match status" value="1"/>
</dbReference>
<reference evidence="17" key="1">
    <citation type="submission" date="2022-01" db="UniProtKB">
        <authorList>
            <consortium name="EnsemblMetazoa"/>
        </authorList>
    </citation>
    <scope>IDENTIFICATION</scope>
</reference>
<keyword evidence="8 12" id="KW-1133">Transmembrane helix</keyword>
<dbReference type="RefSeq" id="XP_014249388.1">
    <property type="nucleotide sequence ID" value="XM_014393902.2"/>
</dbReference>
<dbReference type="InterPro" id="IPR003595">
    <property type="entry name" value="Tyr_Pase_cat"/>
</dbReference>
<feature type="transmembrane region" description="Helical" evidence="12">
    <location>
        <begin position="426"/>
        <end position="450"/>
    </location>
</feature>
<evidence type="ECO:0000259" key="16">
    <source>
        <dbReference type="PROSITE" id="PS50853"/>
    </source>
</evidence>
<organism evidence="17 18">
    <name type="scientific">Cimex lectularius</name>
    <name type="common">Bed bug</name>
    <name type="synonym">Acanthia lectularia</name>
    <dbReference type="NCBI Taxonomy" id="79782"/>
    <lineage>
        <taxon>Eukaryota</taxon>
        <taxon>Metazoa</taxon>
        <taxon>Ecdysozoa</taxon>
        <taxon>Arthropoda</taxon>
        <taxon>Hexapoda</taxon>
        <taxon>Insecta</taxon>
        <taxon>Pterygota</taxon>
        <taxon>Neoptera</taxon>
        <taxon>Paraneoptera</taxon>
        <taxon>Hemiptera</taxon>
        <taxon>Heteroptera</taxon>
        <taxon>Panheteroptera</taxon>
        <taxon>Cimicomorpha</taxon>
        <taxon>Cimicidae</taxon>
        <taxon>Cimex</taxon>
    </lineage>
</organism>
<dbReference type="InterPro" id="IPR050713">
    <property type="entry name" value="RTP_Phos/Ushers"/>
</dbReference>
<keyword evidence="3 12" id="KW-0812">Transmembrane</keyword>
<dbReference type="OrthoDB" id="5854685at2759"/>
<protein>
    <recommendedName>
        <fullName evidence="2">protein-tyrosine-phosphatase</fullName>
        <ecNumber evidence="2">3.1.3.48</ecNumber>
    </recommendedName>
</protein>
<dbReference type="SUPFAM" id="SSF49265">
    <property type="entry name" value="Fibronectin type III"/>
    <property type="match status" value="2"/>
</dbReference>